<dbReference type="PANTHER" id="PTHR21666:SF289">
    <property type="entry name" value="L-ALA--D-GLU ENDOPEPTIDASE"/>
    <property type="match status" value="1"/>
</dbReference>
<dbReference type="SUPFAM" id="SSF51261">
    <property type="entry name" value="Duplicated hybrid motif"/>
    <property type="match status" value="1"/>
</dbReference>
<keyword evidence="1 2" id="KW-0732">Signal</keyword>
<dbReference type="CDD" id="cd12797">
    <property type="entry name" value="M23_peptidase"/>
    <property type="match status" value="1"/>
</dbReference>
<dbReference type="Gene3D" id="2.70.70.10">
    <property type="entry name" value="Glucose Permease (Domain IIA)"/>
    <property type="match status" value="1"/>
</dbReference>
<comment type="caution">
    <text evidence="4">The sequence shown here is derived from an EMBL/GenBank/DDBJ whole genome shotgun (WGS) entry which is preliminary data.</text>
</comment>
<dbReference type="InterPro" id="IPR016047">
    <property type="entry name" value="M23ase_b-sheet_dom"/>
</dbReference>
<dbReference type="InterPro" id="IPR050570">
    <property type="entry name" value="Cell_wall_metabolism_enzyme"/>
</dbReference>
<dbReference type="RefSeq" id="WP_271430584.1">
    <property type="nucleotide sequence ID" value="NZ_JAQIOY010000001.1"/>
</dbReference>
<dbReference type="InterPro" id="IPR011055">
    <property type="entry name" value="Dup_hybrid_motif"/>
</dbReference>
<evidence type="ECO:0000313" key="5">
    <source>
        <dbReference type="Proteomes" id="UP001210720"/>
    </source>
</evidence>
<feature type="chain" id="PRO_5046389776" evidence="2">
    <location>
        <begin position="19"/>
        <end position="317"/>
    </location>
</feature>
<dbReference type="Proteomes" id="UP001210720">
    <property type="component" value="Unassembled WGS sequence"/>
</dbReference>
<name>A0ABT4XMQ0_9RHOB</name>
<accession>A0ABT4XMQ0</accession>
<evidence type="ECO:0000256" key="2">
    <source>
        <dbReference type="SAM" id="SignalP"/>
    </source>
</evidence>
<sequence length="317" mass="34069">MNRAILAFALSAAGPLAAEPFLHWPVDCAVGKTCFVEDHVDRDPGTGARDFSCGLNTRDGHTGVDIAIPDFNALEAPGVAVVAAAAGSVTRTRDGMVDDWRMPGVTSQNACGNAVIINHHDGWETWYCHLAQGSVAVQPGDLVQPGDPIGTIGLSGQTTHPHLHFRVRKDGQDIDPFDSDGTLECGGPTPSIWLETPVYHKTLLHFAGFSNSVPDYETFRAGRARIDVSAPDQPLVVYAEVGFAEHGDIVTITATGPRGEVFRHSRVMKSPRNSQLPAFGKRAPKGGWPPGEYLGQITLTRGDTLVANRWAHVTVRR</sequence>
<evidence type="ECO:0000256" key="1">
    <source>
        <dbReference type="ARBA" id="ARBA00022729"/>
    </source>
</evidence>
<protein>
    <submittedName>
        <fullName evidence="4">M23 family metallopeptidase</fullName>
    </submittedName>
</protein>
<organism evidence="4 5">
    <name type="scientific">Thalassococcus lentus</name>
    <dbReference type="NCBI Taxonomy" id="1210524"/>
    <lineage>
        <taxon>Bacteria</taxon>
        <taxon>Pseudomonadati</taxon>
        <taxon>Pseudomonadota</taxon>
        <taxon>Alphaproteobacteria</taxon>
        <taxon>Rhodobacterales</taxon>
        <taxon>Roseobacteraceae</taxon>
        <taxon>Thalassococcus</taxon>
    </lineage>
</organism>
<feature type="domain" description="M23ase beta-sheet core" evidence="3">
    <location>
        <begin position="60"/>
        <end position="176"/>
    </location>
</feature>
<gene>
    <name evidence="4" type="ORF">PFY00_00645</name>
</gene>
<evidence type="ECO:0000313" key="4">
    <source>
        <dbReference type="EMBL" id="MDA7423219.1"/>
    </source>
</evidence>
<dbReference type="Pfam" id="PF01551">
    <property type="entry name" value="Peptidase_M23"/>
    <property type="match status" value="1"/>
</dbReference>
<proteinExistence type="predicted"/>
<feature type="signal peptide" evidence="2">
    <location>
        <begin position="1"/>
        <end position="18"/>
    </location>
</feature>
<keyword evidence="5" id="KW-1185">Reference proteome</keyword>
<evidence type="ECO:0000259" key="3">
    <source>
        <dbReference type="Pfam" id="PF01551"/>
    </source>
</evidence>
<dbReference type="PANTHER" id="PTHR21666">
    <property type="entry name" value="PEPTIDASE-RELATED"/>
    <property type="match status" value="1"/>
</dbReference>
<dbReference type="EMBL" id="JAQIOY010000001">
    <property type="protein sequence ID" value="MDA7423219.1"/>
    <property type="molecule type" value="Genomic_DNA"/>
</dbReference>
<reference evidence="4 5" key="1">
    <citation type="submission" date="2023-01" db="EMBL/GenBank/DDBJ databases">
        <title>Thalassococcus onchidii sp. nov., isolated from a marine invertebrate from the South China Sea.</title>
        <authorList>
            <person name="Xu S."/>
            <person name="Liu Z."/>
            <person name="Xu Y."/>
        </authorList>
    </citation>
    <scope>NUCLEOTIDE SEQUENCE [LARGE SCALE GENOMIC DNA]</scope>
    <source>
        <strain evidence="4 5">KCTC 32084</strain>
    </source>
</reference>